<feature type="region of interest" description="Disordered" evidence="1">
    <location>
        <begin position="1"/>
        <end position="76"/>
    </location>
</feature>
<dbReference type="EMBL" id="AHOT01000024">
    <property type="protein sequence ID" value="EIM14684.1"/>
    <property type="molecule type" value="Genomic_DNA"/>
</dbReference>
<feature type="compositionally biased region" description="Basic residues" evidence="1">
    <location>
        <begin position="65"/>
        <end position="76"/>
    </location>
</feature>
<gene>
    <name evidence="2" type="ORF">PchlO6_0766</name>
</gene>
<sequence>VPAVYRQLGDRPVAGDPAELLDPRPGPGFQPRIDPQVHQRMPGADRQHHPAGRRRWRPQPDPGGRRGHRPDRRPGP</sequence>
<accession>A0AB33WNQ9</accession>
<feature type="non-terminal residue" evidence="2">
    <location>
        <position position="1"/>
    </location>
</feature>
<proteinExistence type="predicted"/>
<evidence type="ECO:0000256" key="1">
    <source>
        <dbReference type="SAM" id="MobiDB-lite"/>
    </source>
</evidence>
<reference evidence="2 3" key="1">
    <citation type="journal article" date="2012" name="PLoS Genet.">
        <title>Comparative Genomics of Plant-Associated Pseudomonas spp.: Insights into Diversity and Inheritance of Traits Involved in Multitrophic Interactions.</title>
        <authorList>
            <person name="Loper J.E."/>
            <person name="Hassan K.A."/>
            <person name="Mavrodi D.V."/>
            <person name="Davis E.W.II."/>
            <person name="Lim C.K."/>
            <person name="Shaffer B.T."/>
            <person name="Elbourne L.D."/>
            <person name="Stockwell V.O."/>
            <person name="Hartney S.L."/>
            <person name="Breakwell K."/>
            <person name="Henkels M.D."/>
            <person name="Tetu S.G."/>
            <person name="Rangel L.I."/>
            <person name="Kidarsa T.A."/>
            <person name="Wilson N.L."/>
            <person name="van de Mortel J.E."/>
            <person name="Song C."/>
            <person name="Blumhagen R."/>
            <person name="Radune D."/>
            <person name="Hostetler J.B."/>
            <person name="Brinkac L.M."/>
            <person name="Durkin A.S."/>
            <person name="Kluepfel D.A."/>
            <person name="Wechter W.P."/>
            <person name="Anderson A.J."/>
            <person name="Kim Y.C."/>
            <person name="Pierson L.S.III."/>
            <person name="Pierson E.A."/>
            <person name="Lindow S.E."/>
            <person name="Kobayashi D.Y."/>
            <person name="Raaijmakers J.M."/>
            <person name="Weller D.M."/>
            <person name="Thomashow L.S."/>
            <person name="Allen A.E."/>
            <person name="Paulsen I.T."/>
        </authorList>
    </citation>
    <scope>NUCLEOTIDE SEQUENCE [LARGE SCALE GENOMIC DNA]</scope>
    <source>
        <strain evidence="2 3">O6</strain>
    </source>
</reference>
<comment type="caution">
    <text evidence="2">The sequence shown here is derived from an EMBL/GenBank/DDBJ whole genome shotgun (WGS) entry which is preliminary data.</text>
</comment>
<evidence type="ECO:0000313" key="3">
    <source>
        <dbReference type="Proteomes" id="UP000003790"/>
    </source>
</evidence>
<protein>
    <submittedName>
        <fullName evidence="2">Transporter, gluconate:H+ symporter family</fullName>
    </submittedName>
</protein>
<name>A0AB33WNQ9_9PSED</name>
<organism evidence="2 3">
    <name type="scientific">Pseudomonas chlororaphis O6</name>
    <dbReference type="NCBI Taxonomy" id="1037915"/>
    <lineage>
        <taxon>Bacteria</taxon>
        <taxon>Pseudomonadati</taxon>
        <taxon>Pseudomonadota</taxon>
        <taxon>Gammaproteobacteria</taxon>
        <taxon>Pseudomonadales</taxon>
        <taxon>Pseudomonadaceae</taxon>
        <taxon>Pseudomonas</taxon>
    </lineage>
</organism>
<dbReference type="AlphaFoldDB" id="A0AB33WNQ9"/>
<dbReference type="Proteomes" id="UP000003790">
    <property type="component" value="Chromosome"/>
</dbReference>
<evidence type="ECO:0000313" key="2">
    <source>
        <dbReference type="EMBL" id="EIM14684.1"/>
    </source>
</evidence>